<comment type="caution">
    <text evidence="4">The sequence shown here is derived from an EMBL/GenBank/DDBJ whole genome shotgun (WGS) entry which is preliminary data.</text>
</comment>
<dbReference type="InterPro" id="IPR013099">
    <property type="entry name" value="K_chnl_dom"/>
</dbReference>
<organism evidence="4 5">
    <name type="scientific">Rhodococcus opacus</name>
    <name type="common">Nocardia opaca</name>
    <dbReference type="NCBI Taxonomy" id="37919"/>
    <lineage>
        <taxon>Bacteria</taxon>
        <taxon>Bacillati</taxon>
        <taxon>Actinomycetota</taxon>
        <taxon>Actinomycetes</taxon>
        <taxon>Mycobacteriales</taxon>
        <taxon>Nocardiaceae</taxon>
        <taxon>Rhodococcus</taxon>
    </lineage>
</organism>
<evidence type="ECO:0000313" key="5">
    <source>
        <dbReference type="Proteomes" id="UP000239290"/>
    </source>
</evidence>
<evidence type="ECO:0000259" key="3">
    <source>
        <dbReference type="Pfam" id="PF07885"/>
    </source>
</evidence>
<evidence type="ECO:0000256" key="2">
    <source>
        <dbReference type="SAM" id="Phobius"/>
    </source>
</evidence>
<feature type="region of interest" description="Disordered" evidence="1">
    <location>
        <begin position="1"/>
        <end position="21"/>
    </location>
</feature>
<evidence type="ECO:0000256" key="1">
    <source>
        <dbReference type="SAM" id="MobiDB-lite"/>
    </source>
</evidence>
<keyword evidence="2" id="KW-1133">Transmembrane helix</keyword>
<protein>
    <recommendedName>
        <fullName evidence="3">Potassium channel domain-containing protein</fullName>
    </recommendedName>
</protein>
<keyword evidence="2" id="KW-0812">Transmembrane</keyword>
<evidence type="ECO:0000313" key="4">
    <source>
        <dbReference type="EMBL" id="PQP14389.1"/>
    </source>
</evidence>
<name>A0A2S8II81_RHOOP</name>
<feature type="domain" description="Potassium channel" evidence="3">
    <location>
        <begin position="97"/>
        <end position="165"/>
    </location>
</feature>
<feature type="transmembrane region" description="Helical" evidence="2">
    <location>
        <begin position="125"/>
        <end position="145"/>
    </location>
</feature>
<keyword evidence="2" id="KW-0472">Membrane</keyword>
<feature type="transmembrane region" description="Helical" evidence="2">
    <location>
        <begin position="94"/>
        <end position="113"/>
    </location>
</feature>
<dbReference type="AlphaFoldDB" id="A0A2S8II81"/>
<gene>
    <name evidence="4" type="ORF">C5613_40925</name>
</gene>
<proteinExistence type="predicted"/>
<sequence length="188" mass="20558">MSQGGDLMSDHSPAPTPTNRRAQLRGAIVRPTLTTALLLVLYFSVPLDNVNNPRSWLLLVGAICVFGAVTTWQFRRILRSRYPVPQAVETIATVLPLYLLGFSIMYYLMAAMNPGSFSAGLSRMASLYFTVTVFSTVGFGDILAVSDTGRAVVTTQMITNLVLLSIGGKLLYGAIERSRKRREPTDPV</sequence>
<dbReference type="Gene3D" id="1.10.287.70">
    <property type="match status" value="1"/>
</dbReference>
<feature type="transmembrane region" description="Helical" evidence="2">
    <location>
        <begin position="56"/>
        <end position="74"/>
    </location>
</feature>
<dbReference type="Proteomes" id="UP000239290">
    <property type="component" value="Unassembled WGS sequence"/>
</dbReference>
<dbReference type="Pfam" id="PF07885">
    <property type="entry name" value="Ion_trans_2"/>
    <property type="match status" value="1"/>
</dbReference>
<accession>A0A2S8II81</accession>
<feature type="transmembrane region" description="Helical" evidence="2">
    <location>
        <begin position="27"/>
        <end position="44"/>
    </location>
</feature>
<dbReference type="EMBL" id="PUIO01000089">
    <property type="protein sequence ID" value="PQP14389.1"/>
    <property type="molecule type" value="Genomic_DNA"/>
</dbReference>
<dbReference type="SUPFAM" id="SSF81324">
    <property type="entry name" value="Voltage-gated potassium channels"/>
    <property type="match status" value="1"/>
</dbReference>
<reference evidence="5" key="1">
    <citation type="submission" date="2018-02" db="EMBL/GenBank/DDBJ databases">
        <title>Draft genome sequencing of Rhodococcus opacus KU647198.</title>
        <authorList>
            <person name="Zheng B.-X."/>
        </authorList>
    </citation>
    <scope>NUCLEOTIDE SEQUENCE [LARGE SCALE GENOMIC DNA]</scope>
    <source>
        <strain evidence="5">04-OD7</strain>
    </source>
</reference>